<name>A0A0S4ISP3_BODSA</name>
<gene>
    <name evidence="2" type="ORF">BSAL_64940</name>
</gene>
<dbReference type="GO" id="GO:0016747">
    <property type="term" value="F:acyltransferase activity, transferring groups other than amino-acyl groups"/>
    <property type="evidence" value="ECO:0007669"/>
    <property type="project" value="InterPro"/>
</dbReference>
<dbReference type="InterPro" id="IPR000182">
    <property type="entry name" value="GNAT_dom"/>
</dbReference>
<dbReference type="OrthoDB" id="10264707at2759"/>
<dbReference type="InterPro" id="IPR052742">
    <property type="entry name" value="Mito_N-acetyltransferase"/>
</dbReference>
<dbReference type="AlphaFoldDB" id="A0A0S4ISP3"/>
<dbReference type="PANTHER" id="PTHR43138">
    <property type="entry name" value="ACETYLTRANSFERASE, GNAT FAMILY"/>
    <property type="match status" value="1"/>
</dbReference>
<dbReference type="PANTHER" id="PTHR43138:SF1">
    <property type="entry name" value="N-ACETYLTRANSFERASE ACA1"/>
    <property type="match status" value="1"/>
</dbReference>
<dbReference type="Proteomes" id="UP000051952">
    <property type="component" value="Unassembled WGS sequence"/>
</dbReference>
<proteinExistence type="predicted"/>
<feature type="domain" description="N-acetyltransferase" evidence="1">
    <location>
        <begin position="65"/>
        <end position="222"/>
    </location>
</feature>
<keyword evidence="2" id="KW-0808">Transferase</keyword>
<evidence type="ECO:0000313" key="2">
    <source>
        <dbReference type="EMBL" id="CUF69549.1"/>
    </source>
</evidence>
<evidence type="ECO:0000313" key="3">
    <source>
        <dbReference type="Proteomes" id="UP000051952"/>
    </source>
</evidence>
<dbReference type="VEuPathDB" id="TriTrypDB:BSAL_64940"/>
<accession>A0A0S4ISP3</accession>
<dbReference type="EMBL" id="CYKH01000385">
    <property type="protein sequence ID" value="CUF69549.1"/>
    <property type="molecule type" value="Genomic_DNA"/>
</dbReference>
<dbReference type="PROSITE" id="PS51186">
    <property type="entry name" value="GNAT"/>
    <property type="match status" value="1"/>
</dbReference>
<dbReference type="GO" id="GO:0005634">
    <property type="term" value="C:nucleus"/>
    <property type="evidence" value="ECO:0007669"/>
    <property type="project" value="TreeGrafter"/>
</dbReference>
<dbReference type="SUPFAM" id="SSF55729">
    <property type="entry name" value="Acyl-CoA N-acyltransferases (Nat)"/>
    <property type="match status" value="1"/>
</dbReference>
<protein>
    <submittedName>
        <fullName evidence="2">Acetyltransferase, putative</fullName>
    </submittedName>
</protein>
<sequence length="276" mass="30678">MAYPGSAPAGPRLNVDFSAILPYQTTLRNGVPVVLQQLIIPNTVDRHHRNRLGVTDGARCIASRSTVRSMCALLNLEIQGGRTYPFEAEMSDEVFLNYYCGYDVFVLRAEDAVESSNEVGVPLLEDPTLVGCFYIKPNFPGRSSHICNAGFLVAPAYRNSGAGYIMGERFRHLAKALGYRGSMYNLVYRTNEASNKLWEKLGFVNVGVIPKAGRLCLEPPKDRVADSTTPAKKEEGYVDALMWYFDLTVPEIPHLRAHWEPPLAGVVRQQRIAAKL</sequence>
<evidence type="ECO:0000259" key="1">
    <source>
        <dbReference type="PROSITE" id="PS51186"/>
    </source>
</evidence>
<dbReference type="Pfam" id="PF00583">
    <property type="entry name" value="Acetyltransf_1"/>
    <property type="match status" value="1"/>
</dbReference>
<organism evidence="2 3">
    <name type="scientific">Bodo saltans</name>
    <name type="common">Flagellated protozoan</name>
    <dbReference type="NCBI Taxonomy" id="75058"/>
    <lineage>
        <taxon>Eukaryota</taxon>
        <taxon>Discoba</taxon>
        <taxon>Euglenozoa</taxon>
        <taxon>Kinetoplastea</taxon>
        <taxon>Metakinetoplastina</taxon>
        <taxon>Eubodonida</taxon>
        <taxon>Bodonidae</taxon>
        <taxon>Bodo</taxon>
    </lineage>
</organism>
<keyword evidence="3" id="KW-1185">Reference proteome</keyword>
<dbReference type="Gene3D" id="3.40.630.30">
    <property type="match status" value="1"/>
</dbReference>
<dbReference type="InterPro" id="IPR016181">
    <property type="entry name" value="Acyl_CoA_acyltransferase"/>
</dbReference>
<reference evidence="3" key="1">
    <citation type="submission" date="2015-09" db="EMBL/GenBank/DDBJ databases">
        <authorList>
            <consortium name="Pathogen Informatics"/>
        </authorList>
    </citation>
    <scope>NUCLEOTIDE SEQUENCE [LARGE SCALE GENOMIC DNA]</scope>
    <source>
        <strain evidence="3">Lake Konstanz</strain>
    </source>
</reference>